<feature type="non-terminal residue" evidence="1">
    <location>
        <position position="1"/>
    </location>
</feature>
<reference evidence="2" key="1">
    <citation type="submission" date="2012-02" db="EMBL/GenBank/DDBJ databases">
        <title>Genome sequencing of Giardia lamblia Genotypes A2 and B isolates (DH and GS) and comparative analysis with the genomes of Genotypes A1 and E (WB and Pig).</title>
        <authorList>
            <person name="Adam R."/>
            <person name="Dahlstrom E."/>
            <person name="Martens C."/>
            <person name="Bruno D."/>
            <person name="Barbian K."/>
            <person name="Porcella S.F."/>
            <person name="Nash T."/>
        </authorList>
    </citation>
    <scope>NUCLEOTIDE SEQUENCE</scope>
    <source>
        <strain evidence="2">DH</strain>
    </source>
</reference>
<protein>
    <submittedName>
        <fullName evidence="1">Uncharacterized protein</fullName>
    </submittedName>
</protein>
<accession>V6TAZ2</accession>
<comment type="caution">
    <text evidence="1">The sequence shown here is derived from an EMBL/GenBank/DDBJ whole genome shotgun (WGS) entry which is preliminary data.</text>
</comment>
<dbReference type="Proteomes" id="UP000018320">
    <property type="component" value="Unassembled WGS sequence"/>
</dbReference>
<name>V6TAZ2_GIAIN</name>
<dbReference type="EMBL" id="AHGT01000058">
    <property type="protein sequence ID" value="ESU36058.1"/>
    <property type="molecule type" value="Genomic_DNA"/>
</dbReference>
<evidence type="ECO:0000313" key="1">
    <source>
        <dbReference type="EMBL" id="ESU36058.1"/>
    </source>
</evidence>
<dbReference type="AlphaFoldDB" id="V6TAZ2"/>
<organism evidence="1 2">
    <name type="scientific">Giardia intestinalis</name>
    <name type="common">Giardia lamblia</name>
    <dbReference type="NCBI Taxonomy" id="5741"/>
    <lineage>
        <taxon>Eukaryota</taxon>
        <taxon>Metamonada</taxon>
        <taxon>Diplomonadida</taxon>
        <taxon>Hexamitidae</taxon>
        <taxon>Giardiinae</taxon>
        <taxon>Giardia</taxon>
    </lineage>
</organism>
<dbReference type="VEuPathDB" id="GiardiaDB:DHA2_153779"/>
<reference evidence="1 2" key="2">
    <citation type="journal article" date="2013" name="Genome Biol. Evol.">
        <title>Genome sequencing of Giardia lamblia genotypes A2 and B isolates (DH and GS) and comparative analysis with the genomes of genotypes A1 and E (WB and Pig).</title>
        <authorList>
            <person name="Adam R.D."/>
            <person name="Dahlstrom E.W."/>
            <person name="Martens C.A."/>
            <person name="Bruno D.P."/>
            <person name="Barbian K.D."/>
            <person name="Ricklefs S.M."/>
            <person name="Hernandez M.M."/>
            <person name="Narla N.P."/>
            <person name="Patel R.B."/>
            <person name="Porcella S.F."/>
            <person name="Nash T.E."/>
        </authorList>
    </citation>
    <scope>NUCLEOTIDE SEQUENCE [LARGE SCALE GENOMIC DNA]</scope>
    <source>
        <strain evidence="1 2">DH</strain>
    </source>
</reference>
<sequence length="115" mass="12877">VTKIARHDLGCPPRSSGYLFVFSWRAPSVPSMIRGCDPRTPLSWSHSTRSWMPMEYSHALCRGRSMALCSWIAVRSCGWSVTQPEIMSTLTLCSAFDSTDSVGFIHPRTAQHTWG</sequence>
<evidence type="ECO:0000313" key="2">
    <source>
        <dbReference type="Proteomes" id="UP000018320"/>
    </source>
</evidence>
<gene>
    <name evidence="1" type="ORF">DHA2_153779</name>
</gene>
<proteinExistence type="predicted"/>